<dbReference type="OrthoDB" id="10009520at2759"/>
<dbReference type="PANTHER" id="PTHR11685">
    <property type="entry name" value="RBR FAMILY RING FINGER AND IBR DOMAIN-CONTAINING"/>
    <property type="match status" value="1"/>
</dbReference>
<dbReference type="CDD" id="cd16449">
    <property type="entry name" value="RING-HC"/>
    <property type="match status" value="1"/>
</dbReference>
<dbReference type="STRING" id="765440.A0A0C3FUN0"/>
<dbReference type="SMART" id="SM00647">
    <property type="entry name" value="IBR"/>
    <property type="match status" value="2"/>
</dbReference>
<dbReference type="Proteomes" id="UP000054166">
    <property type="component" value="Unassembled WGS sequence"/>
</dbReference>
<evidence type="ECO:0000256" key="4">
    <source>
        <dbReference type="ARBA" id="ARBA00022723"/>
    </source>
</evidence>
<dbReference type="InterPro" id="IPR012677">
    <property type="entry name" value="Nucleotide-bd_a/b_plait_sf"/>
</dbReference>
<evidence type="ECO:0000256" key="9">
    <source>
        <dbReference type="PROSITE-ProRule" id="PRU00723"/>
    </source>
</evidence>
<dbReference type="InterPro" id="IPR031127">
    <property type="entry name" value="E3_UB_ligase_RBR"/>
</dbReference>
<gene>
    <name evidence="13" type="ORF">PILCRDRAFT_819892</name>
</gene>
<dbReference type="PROSITE" id="PS51873">
    <property type="entry name" value="TRIAD"/>
    <property type="match status" value="1"/>
</dbReference>
<dbReference type="GO" id="GO:0003723">
    <property type="term" value="F:RNA binding"/>
    <property type="evidence" value="ECO:0007669"/>
    <property type="project" value="InterPro"/>
</dbReference>
<dbReference type="Gene3D" id="1.20.120.1750">
    <property type="match status" value="1"/>
</dbReference>
<dbReference type="PROSITE" id="PS50089">
    <property type="entry name" value="ZF_RING_2"/>
    <property type="match status" value="1"/>
</dbReference>
<dbReference type="InterPro" id="IPR000504">
    <property type="entry name" value="RRM_dom"/>
</dbReference>
<dbReference type="InterPro" id="IPR002867">
    <property type="entry name" value="IBR_dom"/>
</dbReference>
<dbReference type="InParanoid" id="A0A0C3FUN0"/>
<evidence type="ECO:0000313" key="13">
    <source>
        <dbReference type="EMBL" id="KIM83124.1"/>
    </source>
</evidence>
<dbReference type="InterPro" id="IPR000571">
    <property type="entry name" value="Znf_CCCH"/>
</dbReference>
<keyword evidence="3" id="KW-0808">Transferase</keyword>
<organism evidence="13 14">
    <name type="scientific">Piloderma croceum (strain F 1598)</name>
    <dbReference type="NCBI Taxonomy" id="765440"/>
    <lineage>
        <taxon>Eukaryota</taxon>
        <taxon>Fungi</taxon>
        <taxon>Dikarya</taxon>
        <taxon>Basidiomycota</taxon>
        <taxon>Agaricomycotina</taxon>
        <taxon>Agaricomycetes</taxon>
        <taxon>Agaricomycetidae</taxon>
        <taxon>Atheliales</taxon>
        <taxon>Atheliaceae</taxon>
        <taxon>Piloderma</taxon>
    </lineage>
</organism>
<keyword evidence="5" id="KW-0677">Repeat</keyword>
<dbReference type="Gene3D" id="3.30.40.10">
    <property type="entry name" value="Zinc/RING finger domain, C3HC4 (zinc finger)"/>
    <property type="match status" value="1"/>
</dbReference>
<sequence length="791" mass="87351">MAGHSVKPSLPCKFFGRGECMRGAGCQFLHIPEEPSPSLLQSGLHSDLQGADTSLLATNLSATVQQEDEALDQQPEPDTINSESAVTERLIFNRKVQFGPGASIGKITTPFDSHRIVLSNLPRNVTQKELISLAEPFGAVSFVVLEKPTMLVPPSARIEYAECFEAVRAVSDLDNKVFQSTKLAARLDLRAVESGVGLLLSRKVKISWYAPSIIAWAHYPTTSSAMAHATKLNGRAFDGRNISASFQTPSPRQTKSFSVEIKGLHVDVELFHLKRLCGSSSVTLGSPSYNREEGIKNVRLLLGTLDSFDVLPADKTKTKVTAFAQFSSAESAAAAVKNLHGVHQLFVKNSPLWLEQVHSVKYNLPAQQFATLKAEVDRFRNAHQNECKIRYYDWDENGSPADPVCVRIYSPDPQALGHTKIGLEALLQGELLVSHDRVVWDEYFESFEGEGFLQTINKDSRFFVKVDTRARNLRIFGPELDRAKAKDLIFHQLDDILLKRHIIPLEREVLRTLLTGGLDALQELVDAENISLDVVARTLTIRGNTDEVDVVRRAVGAMQTSLPLSRLLHNDEAVCPVCFCEASDPIGLTCGHVYCTPCLQHFLRSAVGPNFNGLRCVAEGLKAGSQKVACSKDIPYPIIRRLLSSTDENLLLEASFLTHIHSRPKEFHFCPTPDCKVVYRPTGEGTALRCSACLNRICGACHVEFHEGLTCAEHRDNLEGGNDAFRQWKEANGVKPCPKCRADLEKAGGCNHMTCIRCGTHICWVCMDTFSDEDSGGGIYQHLRQKHGGII</sequence>
<dbReference type="Pfam" id="PF01485">
    <property type="entry name" value="IBR"/>
    <property type="match status" value="1"/>
</dbReference>
<feature type="zinc finger region" description="C3H1-type" evidence="9">
    <location>
        <begin position="7"/>
        <end position="33"/>
    </location>
</feature>
<reference evidence="14" key="2">
    <citation type="submission" date="2015-01" db="EMBL/GenBank/DDBJ databases">
        <title>Evolutionary Origins and Diversification of the Mycorrhizal Mutualists.</title>
        <authorList>
            <consortium name="DOE Joint Genome Institute"/>
            <consortium name="Mycorrhizal Genomics Consortium"/>
            <person name="Kohler A."/>
            <person name="Kuo A."/>
            <person name="Nagy L.G."/>
            <person name="Floudas D."/>
            <person name="Copeland A."/>
            <person name="Barry K.W."/>
            <person name="Cichocki N."/>
            <person name="Veneault-Fourrey C."/>
            <person name="LaButti K."/>
            <person name="Lindquist E.A."/>
            <person name="Lipzen A."/>
            <person name="Lundell T."/>
            <person name="Morin E."/>
            <person name="Murat C."/>
            <person name="Riley R."/>
            <person name="Ohm R."/>
            <person name="Sun H."/>
            <person name="Tunlid A."/>
            <person name="Henrissat B."/>
            <person name="Grigoriev I.V."/>
            <person name="Hibbett D.S."/>
            <person name="Martin F."/>
        </authorList>
    </citation>
    <scope>NUCLEOTIDE SEQUENCE [LARGE SCALE GENOMIC DNA]</scope>
    <source>
        <strain evidence="14">F 1598</strain>
    </source>
</reference>
<evidence type="ECO:0000256" key="3">
    <source>
        <dbReference type="ARBA" id="ARBA00022679"/>
    </source>
</evidence>
<dbReference type="AlphaFoldDB" id="A0A0C3FUN0"/>
<dbReference type="GO" id="GO:0061630">
    <property type="term" value="F:ubiquitin protein ligase activity"/>
    <property type="evidence" value="ECO:0007669"/>
    <property type="project" value="UniProtKB-EC"/>
</dbReference>
<name>A0A0C3FUN0_PILCF</name>
<accession>A0A0C3FUN0</accession>
<keyword evidence="7" id="KW-0833">Ubl conjugation pathway</keyword>
<dbReference type="Pfam" id="PF22191">
    <property type="entry name" value="IBR_1"/>
    <property type="match status" value="1"/>
</dbReference>
<feature type="domain" description="RING-type" evidence="10">
    <location>
        <begin position="575"/>
        <end position="616"/>
    </location>
</feature>
<dbReference type="Gene3D" id="3.30.70.330">
    <property type="match status" value="1"/>
</dbReference>
<keyword evidence="8 9" id="KW-0862">Zinc</keyword>
<dbReference type="SUPFAM" id="SSF54928">
    <property type="entry name" value="RNA-binding domain, RBD"/>
    <property type="match status" value="1"/>
</dbReference>
<evidence type="ECO:0000256" key="2">
    <source>
        <dbReference type="ARBA" id="ARBA00012251"/>
    </source>
</evidence>
<dbReference type="EC" id="2.3.2.31" evidence="2"/>
<dbReference type="SUPFAM" id="SSF57850">
    <property type="entry name" value="RING/U-box"/>
    <property type="match status" value="3"/>
</dbReference>
<reference evidence="13 14" key="1">
    <citation type="submission" date="2014-04" db="EMBL/GenBank/DDBJ databases">
        <authorList>
            <consortium name="DOE Joint Genome Institute"/>
            <person name="Kuo A."/>
            <person name="Tarkka M."/>
            <person name="Buscot F."/>
            <person name="Kohler A."/>
            <person name="Nagy L.G."/>
            <person name="Floudas D."/>
            <person name="Copeland A."/>
            <person name="Barry K.W."/>
            <person name="Cichocki N."/>
            <person name="Veneault-Fourrey C."/>
            <person name="LaButti K."/>
            <person name="Lindquist E.A."/>
            <person name="Lipzen A."/>
            <person name="Lundell T."/>
            <person name="Morin E."/>
            <person name="Murat C."/>
            <person name="Sun H."/>
            <person name="Tunlid A."/>
            <person name="Henrissat B."/>
            <person name="Grigoriev I.V."/>
            <person name="Hibbett D.S."/>
            <person name="Martin F."/>
            <person name="Nordberg H.P."/>
            <person name="Cantor M.N."/>
            <person name="Hua S.X."/>
        </authorList>
    </citation>
    <scope>NUCLEOTIDE SEQUENCE [LARGE SCALE GENOMIC DNA]</scope>
    <source>
        <strain evidence="13 14">F 1598</strain>
    </source>
</reference>
<feature type="domain" description="RING-type" evidence="12">
    <location>
        <begin position="571"/>
        <end position="786"/>
    </location>
</feature>
<dbReference type="Pfam" id="PF00076">
    <property type="entry name" value="RRM_1"/>
    <property type="match status" value="1"/>
</dbReference>
<evidence type="ECO:0000259" key="11">
    <source>
        <dbReference type="PROSITE" id="PS50103"/>
    </source>
</evidence>
<dbReference type="InterPro" id="IPR044066">
    <property type="entry name" value="TRIAD_supradom"/>
</dbReference>
<proteinExistence type="predicted"/>
<dbReference type="EMBL" id="KN832992">
    <property type="protein sequence ID" value="KIM83124.1"/>
    <property type="molecule type" value="Genomic_DNA"/>
</dbReference>
<dbReference type="HOGENOM" id="CLU_004235_1_0_1"/>
<evidence type="ECO:0000313" key="14">
    <source>
        <dbReference type="Proteomes" id="UP000054166"/>
    </source>
</evidence>
<dbReference type="PROSITE" id="PS50103">
    <property type="entry name" value="ZF_C3H1"/>
    <property type="match status" value="1"/>
</dbReference>
<dbReference type="PROSITE" id="PS00518">
    <property type="entry name" value="ZF_RING_1"/>
    <property type="match status" value="1"/>
</dbReference>
<feature type="domain" description="C3H1-type" evidence="11">
    <location>
        <begin position="7"/>
        <end position="33"/>
    </location>
</feature>
<evidence type="ECO:0000256" key="5">
    <source>
        <dbReference type="ARBA" id="ARBA00022737"/>
    </source>
</evidence>
<keyword evidence="4 9" id="KW-0479">Metal-binding</keyword>
<comment type="catalytic activity">
    <reaction evidence="1">
        <text>[E2 ubiquitin-conjugating enzyme]-S-ubiquitinyl-L-cysteine + [acceptor protein]-L-lysine = [E2 ubiquitin-conjugating enzyme]-L-cysteine + [acceptor protein]-N(6)-ubiquitinyl-L-lysine.</text>
        <dbReference type="EC" id="2.3.2.31"/>
    </reaction>
</comment>
<dbReference type="InterPro" id="IPR035979">
    <property type="entry name" value="RBD_domain_sf"/>
</dbReference>
<keyword evidence="6 9" id="KW-0863">Zinc-finger</keyword>
<evidence type="ECO:0000256" key="7">
    <source>
        <dbReference type="ARBA" id="ARBA00022786"/>
    </source>
</evidence>
<evidence type="ECO:0000256" key="6">
    <source>
        <dbReference type="ARBA" id="ARBA00022771"/>
    </source>
</evidence>
<dbReference type="InterPro" id="IPR013083">
    <property type="entry name" value="Znf_RING/FYVE/PHD"/>
</dbReference>
<dbReference type="GO" id="GO:0008270">
    <property type="term" value="F:zinc ion binding"/>
    <property type="evidence" value="ECO:0007669"/>
    <property type="project" value="UniProtKB-KW"/>
</dbReference>
<evidence type="ECO:0000259" key="12">
    <source>
        <dbReference type="PROSITE" id="PS51873"/>
    </source>
</evidence>
<protein>
    <recommendedName>
        <fullName evidence="2">RBR-type E3 ubiquitin transferase</fullName>
        <ecNumber evidence="2">2.3.2.31</ecNumber>
    </recommendedName>
</protein>
<dbReference type="CDD" id="cd22585">
    <property type="entry name" value="Rcat_RBR_DEAH12-like"/>
    <property type="match status" value="1"/>
</dbReference>
<evidence type="ECO:0000259" key="10">
    <source>
        <dbReference type="PROSITE" id="PS50089"/>
    </source>
</evidence>
<dbReference type="CDD" id="cd20335">
    <property type="entry name" value="BRcat_RBR"/>
    <property type="match status" value="1"/>
</dbReference>
<evidence type="ECO:0000256" key="1">
    <source>
        <dbReference type="ARBA" id="ARBA00001798"/>
    </source>
</evidence>
<dbReference type="InterPro" id="IPR017907">
    <property type="entry name" value="Znf_RING_CS"/>
</dbReference>
<evidence type="ECO:0000256" key="8">
    <source>
        <dbReference type="ARBA" id="ARBA00022833"/>
    </source>
</evidence>
<dbReference type="InterPro" id="IPR027370">
    <property type="entry name" value="Znf-RING_euk"/>
</dbReference>
<dbReference type="InterPro" id="IPR001841">
    <property type="entry name" value="Znf_RING"/>
</dbReference>
<dbReference type="GO" id="GO:0016567">
    <property type="term" value="P:protein ubiquitination"/>
    <property type="evidence" value="ECO:0007669"/>
    <property type="project" value="InterPro"/>
</dbReference>
<dbReference type="Pfam" id="PF13445">
    <property type="entry name" value="zf-RING_UBOX"/>
    <property type="match status" value="1"/>
</dbReference>
<keyword evidence="14" id="KW-1185">Reference proteome</keyword>
<dbReference type="SMART" id="SM00360">
    <property type="entry name" value="RRM"/>
    <property type="match status" value="2"/>
</dbReference>